<dbReference type="AlphaFoldDB" id="A0A6G1HKT7"/>
<dbReference type="EMBL" id="ML996707">
    <property type="protein sequence ID" value="KAF2396385.1"/>
    <property type="molecule type" value="Genomic_DNA"/>
</dbReference>
<protein>
    <submittedName>
        <fullName evidence="3">Uncharacterized protein</fullName>
    </submittedName>
</protein>
<keyword evidence="1" id="KW-0175">Coiled coil</keyword>
<feature type="coiled-coil region" evidence="1">
    <location>
        <begin position="154"/>
        <end position="181"/>
    </location>
</feature>
<dbReference type="Proteomes" id="UP000799640">
    <property type="component" value="Unassembled WGS sequence"/>
</dbReference>
<feature type="region of interest" description="Disordered" evidence="2">
    <location>
        <begin position="45"/>
        <end position="101"/>
    </location>
</feature>
<sequence length="235" mass="25361">MRWRWPTVFSACRVWEHSKGFLLVSVGPSSAADYGLGMMYITGDEPPLGTQHQHSKASQHQSITASKHYSIKTSPLKPPQHQTNLQTPPTNHTMTGTTSTVPPAPTTTTADLEHPHLVGQSHLPKAERDRLGGWNGLLWMDYMNADSGAAAALFEAERDEIEEFEIEQEEAEAKARAAAAAQQGTKVVTAQCAHCAALATGTERRVCEGGECAARAHGLLQEAAGVEEEQLLAAK</sequence>
<evidence type="ECO:0000256" key="2">
    <source>
        <dbReference type="SAM" id="MobiDB-lite"/>
    </source>
</evidence>
<reference evidence="3" key="1">
    <citation type="journal article" date="2020" name="Stud. Mycol.">
        <title>101 Dothideomycetes genomes: a test case for predicting lifestyles and emergence of pathogens.</title>
        <authorList>
            <person name="Haridas S."/>
            <person name="Albert R."/>
            <person name="Binder M."/>
            <person name="Bloem J."/>
            <person name="Labutti K."/>
            <person name="Salamov A."/>
            <person name="Andreopoulos B."/>
            <person name="Baker S."/>
            <person name="Barry K."/>
            <person name="Bills G."/>
            <person name="Bluhm B."/>
            <person name="Cannon C."/>
            <person name="Castanera R."/>
            <person name="Culley D."/>
            <person name="Daum C."/>
            <person name="Ezra D."/>
            <person name="Gonzalez J."/>
            <person name="Henrissat B."/>
            <person name="Kuo A."/>
            <person name="Liang C."/>
            <person name="Lipzen A."/>
            <person name="Lutzoni F."/>
            <person name="Magnuson J."/>
            <person name="Mondo S."/>
            <person name="Nolan M."/>
            <person name="Ohm R."/>
            <person name="Pangilinan J."/>
            <person name="Park H.-J."/>
            <person name="Ramirez L."/>
            <person name="Alfaro M."/>
            <person name="Sun H."/>
            <person name="Tritt A."/>
            <person name="Yoshinaga Y."/>
            <person name="Zwiers L.-H."/>
            <person name="Turgeon B."/>
            <person name="Goodwin S."/>
            <person name="Spatafora J."/>
            <person name="Crous P."/>
            <person name="Grigoriev I."/>
        </authorList>
    </citation>
    <scope>NUCLEOTIDE SEQUENCE</scope>
    <source>
        <strain evidence="3">CBS 262.69</strain>
    </source>
</reference>
<proteinExistence type="predicted"/>
<organism evidence="3 4">
    <name type="scientific">Trichodelitschia bisporula</name>
    <dbReference type="NCBI Taxonomy" id="703511"/>
    <lineage>
        <taxon>Eukaryota</taxon>
        <taxon>Fungi</taxon>
        <taxon>Dikarya</taxon>
        <taxon>Ascomycota</taxon>
        <taxon>Pezizomycotina</taxon>
        <taxon>Dothideomycetes</taxon>
        <taxon>Dothideomycetes incertae sedis</taxon>
        <taxon>Phaeotrichales</taxon>
        <taxon>Phaeotrichaceae</taxon>
        <taxon>Trichodelitschia</taxon>
    </lineage>
</organism>
<name>A0A6G1HKT7_9PEZI</name>
<feature type="compositionally biased region" description="Polar residues" evidence="2">
    <location>
        <begin position="63"/>
        <end position="73"/>
    </location>
</feature>
<evidence type="ECO:0000313" key="4">
    <source>
        <dbReference type="Proteomes" id="UP000799640"/>
    </source>
</evidence>
<evidence type="ECO:0000313" key="3">
    <source>
        <dbReference type="EMBL" id="KAF2396385.1"/>
    </source>
</evidence>
<gene>
    <name evidence="3" type="ORF">EJ06DRAFT_569879</name>
</gene>
<keyword evidence="4" id="KW-1185">Reference proteome</keyword>
<feature type="compositionally biased region" description="Low complexity" evidence="2">
    <location>
        <begin position="87"/>
        <end position="101"/>
    </location>
</feature>
<accession>A0A6G1HKT7</accession>
<evidence type="ECO:0000256" key="1">
    <source>
        <dbReference type="SAM" id="Coils"/>
    </source>
</evidence>